<name>A0A4Y9L7H9_9BRAD</name>
<protein>
    <submittedName>
        <fullName evidence="1">Uncharacterized protein</fullName>
    </submittedName>
</protein>
<dbReference type="AlphaFoldDB" id="A0A4Y9L7H9"/>
<dbReference type="EMBL" id="SPQU01000007">
    <property type="protein sequence ID" value="TFV38284.1"/>
    <property type="molecule type" value="Genomic_DNA"/>
</dbReference>
<proteinExistence type="predicted"/>
<evidence type="ECO:0000313" key="1">
    <source>
        <dbReference type="EMBL" id="TFV38284.1"/>
    </source>
</evidence>
<evidence type="ECO:0000313" key="2">
    <source>
        <dbReference type="Proteomes" id="UP000298225"/>
    </source>
</evidence>
<comment type="caution">
    <text evidence="1">The sequence shown here is derived from an EMBL/GenBank/DDBJ whole genome shotgun (WGS) entry which is preliminary data.</text>
</comment>
<dbReference type="OrthoDB" id="8003557at2"/>
<accession>A0A4Y9L7H9</accession>
<sequence length="188" mass="20804">MSAMPFSDLRPTVVMADSSPLIHLAAVGQLDLLFEYGHVVLADVVRLETSLDQSKPFAPEISAWIEANRGSRLSLADTDLGPVYELAIKTGVRPPRNSVERAIVDWLADNIVHEGGPALIIYENGKIPNMLRREGLPEDIVVMTSRYFLRLSQERGLLADAEATWTRIAEIDTRSNPQAEATLIQRSI</sequence>
<gene>
    <name evidence="1" type="ORF">E4K66_18030</name>
</gene>
<keyword evidence="2" id="KW-1185">Reference proteome</keyword>
<organism evidence="1 2">
    <name type="scientific">Bradyrhizobium frederickii</name>
    <dbReference type="NCBI Taxonomy" id="2560054"/>
    <lineage>
        <taxon>Bacteria</taxon>
        <taxon>Pseudomonadati</taxon>
        <taxon>Pseudomonadota</taxon>
        <taxon>Alphaproteobacteria</taxon>
        <taxon>Hyphomicrobiales</taxon>
        <taxon>Nitrobacteraceae</taxon>
        <taxon>Bradyrhizobium</taxon>
    </lineage>
</organism>
<dbReference type="Proteomes" id="UP000298225">
    <property type="component" value="Unassembled WGS sequence"/>
</dbReference>
<reference evidence="1 2" key="1">
    <citation type="submission" date="2019-03" db="EMBL/GenBank/DDBJ databases">
        <title>Bradyrhizobium strains diversity isolated from Chamaecrista fasciculata.</title>
        <authorList>
            <person name="Urquiaga M.C.O."/>
            <person name="Hungria M."/>
            <person name="Delamuta J.R.M."/>
        </authorList>
    </citation>
    <scope>NUCLEOTIDE SEQUENCE [LARGE SCALE GENOMIC DNA]</scope>
    <source>
        <strain evidence="1 2">CNPSo 3424</strain>
    </source>
</reference>
<dbReference type="RefSeq" id="WP_135169813.1">
    <property type="nucleotide sequence ID" value="NZ_SPQU01000007.1"/>
</dbReference>